<evidence type="ECO:0000256" key="2">
    <source>
        <dbReference type="ARBA" id="ARBA00009672"/>
    </source>
</evidence>
<dbReference type="CDD" id="cd22265">
    <property type="entry name" value="UDM1_RNF168"/>
    <property type="match status" value="1"/>
</dbReference>
<dbReference type="InterPro" id="IPR026140">
    <property type="entry name" value="Ribosomal_mS26"/>
</dbReference>
<dbReference type="EMBL" id="JAYRBN010000058">
    <property type="protein sequence ID" value="KAL2742162.1"/>
    <property type="molecule type" value="Genomic_DNA"/>
</dbReference>
<dbReference type="PANTHER" id="PTHR21035:SF2">
    <property type="entry name" value="SMALL RIBOSOMAL SUBUNIT PROTEIN MS26"/>
    <property type="match status" value="1"/>
</dbReference>
<keyword evidence="5" id="KW-0496">Mitochondrion</keyword>
<evidence type="ECO:0000313" key="10">
    <source>
        <dbReference type="EMBL" id="KAL2742162.1"/>
    </source>
</evidence>
<dbReference type="Pfam" id="PF14943">
    <property type="entry name" value="MRP-S26"/>
    <property type="match status" value="1"/>
</dbReference>
<proteinExistence type="inferred from homology"/>
<keyword evidence="9" id="KW-0175">Coiled coil</keyword>
<evidence type="ECO:0000256" key="9">
    <source>
        <dbReference type="SAM" id="Coils"/>
    </source>
</evidence>
<dbReference type="GO" id="GO:1990904">
    <property type="term" value="C:ribonucleoprotein complex"/>
    <property type="evidence" value="ECO:0007669"/>
    <property type="project" value="UniProtKB-KW"/>
</dbReference>
<sequence>MNGNDISRLSYKELQALAVKYRVPGNIKKELLIKILRAARSRDNGEVDRLLSDLKQTRKKRTRKIKAEKLGITSTPIQSPDNVMAEDYYHSQQQQQQQRSPYQWVGAEEEIVSREDDKIPHYEEFRQFLLRKIQREFQTYNTPHNPQHESTIVDLRTTASSSTAHSFPVDIVNCSKPNLIGINESNSCIYPLTNHIQYHHLQKDSSKSTCGSILLKKMLQAPVGTNLGELAAPVFGDYRVWPVEQYHSENILDNSDTLTAESVDNDNEDNLVINTDCYGVLNNVRDEYLLHDTNFVKNVQDIDQMSNVLTDQNSNQYHCNYANNDLKQNYQTWTITNVMDSIDESYIDTDISTSKVLHAIYLDNPVTNANNGNTNYRYHISENVYNDNPTVLNIDSSEDPLYYSPTIMSNVQSTSTDQAYLENHNKYIGETREYFQMTGSTGSINFTSDVPALNQTLPNNIPCNSEVTYQYSNLHDNHQSYVTMSQSFESRQSNDLVTSQDMNICKDSVTERVQSCSDGMLDPFWPKWSHKKLSDNNLENILNFNISKRIDYTKIDQTSCIYCYTAPIVTHKAVLPTDVCSQQIKLVAEQRHHSFSPYWLLYNDSSAGMRMANIQSNADECSGEQVWMIRATSMSNNNNSNIKDSIDESEDSINDVWMNDYSKYRMPLQKDINSCEVINAEVSESLFSTIHTESNLKSETISTMIFVPVISGICSLTLGNIVKCERFELNIIYTQCIRWKRKPIWLPTAKSKVFRVPQRPKIPTEEYIELKRLNNNYRTVMKSLMHHFENEFKKSQVKFDEITVNKIADEDFIQSNLINDKWNMQIAKIREVRLAKEKEERKETILKKLLEKEERDKQREQKIEEHVKKLKEEVPTFITAANIDKAIEEALINIVNHEYAIDLKGNIYTDSKETSVNSNNIVSP</sequence>
<comment type="subcellular location">
    <subcellularLocation>
        <location evidence="1">Mitochondrion</location>
    </subcellularLocation>
</comment>
<keyword evidence="4" id="KW-0689">Ribosomal protein</keyword>
<dbReference type="PANTHER" id="PTHR21035">
    <property type="entry name" value="28S RIBOSOMAL PROTEIN S26, MITOCHONDRIAL"/>
    <property type="match status" value="1"/>
</dbReference>
<feature type="coiled-coil region" evidence="9">
    <location>
        <begin position="835"/>
        <end position="873"/>
    </location>
</feature>
<dbReference type="AlphaFoldDB" id="A0ABD2CAT2"/>
<evidence type="ECO:0000256" key="8">
    <source>
        <dbReference type="ARBA" id="ARBA00035344"/>
    </source>
</evidence>
<evidence type="ECO:0000256" key="1">
    <source>
        <dbReference type="ARBA" id="ARBA00004173"/>
    </source>
</evidence>
<keyword evidence="6" id="KW-0687">Ribonucleoprotein</keyword>
<evidence type="ECO:0000313" key="11">
    <source>
        <dbReference type="Proteomes" id="UP001607303"/>
    </source>
</evidence>
<comment type="caution">
    <text evidence="10">The sequence shown here is derived from an EMBL/GenBank/DDBJ whole genome shotgun (WGS) entry which is preliminary data.</text>
</comment>
<evidence type="ECO:0000256" key="4">
    <source>
        <dbReference type="ARBA" id="ARBA00022980"/>
    </source>
</evidence>
<protein>
    <recommendedName>
        <fullName evidence="7">Small ribosomal subunit protein mS26</fullName>
    </recommendedName>
    <alternativeName>
        <fullName evidence="8">28S ribosomal protein S26, mitochondrial</fullName>
    </alternativeName>
</protein>
<accession>A0ABD2CAT2</accession>
<dbReference type="GO" id="GO:0005739">
    <property type="term" value="C:mitochondrion"/>
    <property type="evidence" value="ECO:0007669"/>
    <property type="project" value="UniProtKB-SubCell"/>
</dbReference>
<evidence type="ECO:0000256" key="6">
    <source>
        <dbReference type="ARBA" id="ARBA00023274"/>
    </source>
</evidence>
<gene>
    <name evidence="10" type="ORF">V1477_009791</name>
</gene>
<evidence type="ECO:0000256" key="7">
    <source>
        <dbReference type="ARBA" id="ARBA00035138"/>
    </source>
</evidence>
<name>A0ABD2CAT2_VESMC</name>
<dbReference type="Proteomes" id="UP001607303">
    <property type="component" value="Unassembled WGS sequence"/>
</dbReference>
<dbReference type="GO" id="GO:0005840">
    <property type="term" value="C:ribosome"/>
    <property type="evidence" value="ECO:0007669"/>
    <property type="project" value="UniProtKB-KW"/>
</dbReference>
<keyword evidence="3" id="KW-0809">Transit peptide</keyword>
<reference evidence="10 11" key="1">
    <citation type="journal article" date="2024" name="Ann. Entomol. Soc. Am.">
        <title>Genomic analyses of the southern and eastern yellowjacket wasps (Hymenoptera: Vespidae) reveal evolutionary signatures of social life.</title>
        <authorList>
            <person name="Catto M.A."/>
            <person name="Caine P.B."/>
            <person name="Orr S.E."/>
            <person name="Hunt B.G."/>
            <person name="Goodisman M.A.D."/>
        </authorList>
    </citation>
    <scope>NUCLEOTIDE SEQUENCE [LARGE SCALE GENOMIC DNA]</scope>
    <source>
        <strain evidence="10">232</strain>
        <tissue evidence="10">Head and thorax</tissue>
    </source>
</reference>
<organism evidence="10 11">
    <name type="scientific">Vespula maculifrons</name>
    <name type="common">Eastern yellow jacket</name>
    <name type="synonym">Wasp</name>
    <dbReference type="NCBI Taxonomy" id="7453"/>
    <lineage>
        <taxon>Eukaryota</taxon>
        <taxon>Metazoa</taxon>
        <taxon>Ecdysozoa</taxon>
        <taxon>Arthropoda</taxon>
        <taxon>Hexapoda</taxon>
        <taxon>Insecta</taxon>
        <taxon>Pterygota</taxon>
        <taxon>Neoptera</taxon>
        <taxon>Endopterygota</taxon>
        <taxon>Hymenoptera</taxon>
        <taxon>Apocrita</taxon>
        <taxon>Aculeata</taxon>
        <taxon>Vespoidea</taxon>
        <taxon>Vespidae</taxon>
        <taxon>Vespinae</taxon>
        <taxon>Vespula</taxon>
    </lineage>
</organism>
<keyword evidence="11" id="KW-1185">Reference proteome</keyword>
<comment type="similarity">
    <text evidence="2">Belongs to the mitochondrion-specific ribosomal protein mS26 family.</text>
</comment>
<evidence type="ECO:0000256" key="5">
    <source>
        <dbReference type="ARBA" id="ARBA00023128"/>
    </source>
</evidence>
<evidence type="ECO:0000256" key="3">
    <source>
        <dbReference type="ARBA" id="ARBA00022946"/>
    </source>
</evidence>